<dbReference type="GO" id="GO:0005829">
    <property type="term" value="C:cytosol"/>
    <property type="evidence" value="ECO:0007669"/>
    <property type="project" value="TreeGrafter"/>
</dbReference>
<dbReference type="Gene3D" id="3.40.50.1000">
    <property type="entry name" value="HAD superfamily/HAD-like"/>
    <property type="match status" value="1"/>
</dbReference>
<keyword evidence="12" id="KW-1185">Reference proteome</keyword>
<dbReference type="SFLD" id="SFLDG01129">
    <property type="entry name" value="C1.5:_HAD__Beta-PGM__Phosphata"/>
    <property type="match status" value="1"/>
</dbReference>
<dbReference type="Pfam" id="PF13419">
    <property type="entry name" value="HAD_2"/>
    <property type="match status" value="1"/>
</dbReference>
<dbReference type="InterPro" id="IPR041492">
    <property type="entry name" value="HAD_2"/>
</dbReference>
<feature type="binding site" evidence="10">
    <location>
        <position position="9"/>
    </location>
    <ligand>
        <name>Mg(2+)</name>
        <dbReference type="ChEBI" id="CHEBI:18420"/>
    </ligand>
</feature>
<evidence type="ECO:0000256" key="5">
    <source>
        <dbReference type="ARBA" id="ARBA00013078"/>
    </source>
</evidence>
<dbReference type="InterPro" id="IPR023198">
    <property type="entry name" value="PGP-like_dom2"/>
</dbReference>
<evidence type="ECO:0000256" key="8">
    <source>
        <dbReference type="ARBA" id="ARBA00022842"/>
    </source>
</evidence>
<dbReference type="SFLD" id="SFLDG01135">
    <property type="entry name" value="C1.5.6:_HAD__Beta-PGM__Phospha"/>
    <property type="match status" value="1"/>
</dbReference>
<dbReference type="GO" id="GO:0046872">
    <property type="term" value="F:metal ion binding"/>
    <property type="evidence" value="ECO:0007669"/>
    <property type="project" value="UniProtKB-KW"/>
</dbReference>
<dbReference type="GO" id="GO:0006281">
    <property type="term" value="P:DNA repair"/>
    <property type="evidence" value="ECO:0007669"/>
    <property type="project" value="TreeGrafter"/>
</dbReference>
<dbReference type="InterPro" id="IPR050155">
    <property type="entry name" value="HAD-like_hydrolase_sf"/>
</dbReference>
<protein>
    <recommendedName>
        <fullName evidence="5 10">Phosphoglycolate phosphatase</fullName>
        <shortName evidence="10">PGP</shortName>
        <shortName evidence="10">PGPase</shortName>
        <ecNumber evidence="5 10">3.1.3.18</ecNumber>
    </recommendedName>
</protein>
<feature type="active site" description="Nucleophile" evidence="10">
    <location>
        <position position="9"/>
    </location>
</feature>
<dbReference type="NCBIfam" id="TIGR01449">
    <property type="entry name" value="PGP_bact"/>
    <property type="match status" value="1"/>
</dbReference>
<name>A0AAW3ZI28_9GAMM</name>
<dbReference type="InterPro" id="IPR037512">
    <property type="entry name" value="PGPase_prok"/>
</dbReference>
<dbReference type="EMBL" id="JACYTR010000004">
    <property type="protein sequence ID" value="MBD8524787.1"/>
    <property type="molecule type" value="Genomic_DNA"/>
</dbReference>
<dbReference type="PANTHER" id="PTHR43434">
    <property type="entry name" value="PHOSPHOGLYCOLATE PHOSPHATASE"/>
    <property type="match status" value="1"/>
</dbReference>
<keyword evidence="6 10" id="KW-0479">Metal-binding</keyword>
<dbReference type="InterPro" id="IPR036412">
    <property type="entry name" value="HAD-like_sf"/>
</dbReference>
<dbReference type="GO" id="GO:0005975">
    <property type="term" value="P:carbohydrate metabolic process"/>
    <property type="evidence" value="ECO:0007669"/>
    <property type="project" value="InterPro"/>
</dbReference>
<sequence>MKPRAVLFDLDGTLADTAADLCGAANRMREAQGQAALPLSEFRPWVSRGGRAMLDIAFPDRSAAQREIMLPEFLQNYAEHVADQTRLFDGIAELLSAIEQAGLRWGIVTNKPIALAGPVVAALGLSERSGVLIGGDSLPERKPHPLPLLEACRQLEVAPHEAIYVGDDRRDVEAARAAGMPVVGVRWGYLPPGDPIDSWGADRLINAPLDLLAVLQLMRSEPPVAASLG</sequence>
<feature type="binding site" evidence="10">
    <location>
        <position position="167"/>
    </location>
    <ligand>
        <name>Mg(2+)</name>
        <dbReference type="ChEBI" id="CHEBI:18420"/>
    </ligand>
</feature>
<proteinExistence type="inferred from homology"/>
<dbReference type="PANTHER" id="PTHR43434:SF23">
    <property type="entry name" value="PHOSPHOGLYCOLATE PHOSPHATASE"/>
    <property type="match status" value="1"/>
</dbReference>
<dbReference type="GO" id="GO:0008967">
    <property type="term" value="F:phosphoglycolate phosphatase activity"/>
    <property type="evidence" value="ECO:0007669"/>
    <property type="project" value="UniProtKB-UniRule"/>
</dbReference>
<comment type="pathway">
    <text evidence="3 10">Organic acid metabolism; glycolate biosynthesis; glycolate from 2-phosphoglycolate: step 1/1.</text>
</comment>
<comment type="catalytic activity">
    <reaction evidence="1 10">
        <text>2-phosphoglycolate + H2O = glycolate + phosphate</text>
        <dbReference type="Rhea" id="RHEA:14369"/>
        <dbReference type="ChEBI" id="CHEBI:15377"/>
        <dbReference type="ChEBI" id="CHEBI:29805"/>
        <dbReference type="ChEBI" id="CHEBI:43474"/>
        <dbReference type="ChEBI" id="CHEBI:58033"/>
        <dbReference type="EC" id="3.1.3.18"/>
    </reaction>
</comment>
<evidence type="ECO:0000256" key="1">
    <source>
        <dbReference type="ARBA" id="ARBA00000830"/>
    </source>
</evidence>
<dbReference type="RefSeq" id="WP_192028132.1">
    <property type="nucleotide sequence ID" value="NZ_JACYTR010000004.1"/>
</dbReference>
<dbReference type="HAMAP" id="MF_00495">
    <property type="entry name" value="GPH_hydrolase_bact"/>
    <property type="match status" value="1"/>
</dbReference>
<evidence type="ECO:0000256" key="9">
    <source>
        <dbReference type="ARBA" id="ARBA00023277"/>
    </source>
</evidence>
<evidence type="ECO:0000313" key="11">
    <source>
        <dbReference type="EMBL" id="MBD8524787.1"/>
    </source>
</evidence>
<dbReference type="SUPFAM" id="SSF56784">
    <property type="entry name" value="HAD-like"/>
    <property type="match status" value="1"/>
</dbReference>
<comment type="function">
    <text evidence="10">Specifically catalyzes the dephosphorylation of 2-phosphoglycolate. Is involved in the dissimilation of the intracellular 2-phosphoglycolate formed during the DNA repair of 3'-phosphoglycolate ends, a major class of DNA lesions induced by oxidative stress.</text>
</comment>
<dbReference type="EC" id="3.1.3.18" evidence="5 10"/>
<evidence type="ECO:0000256" key="4">
    <source>
        <dbReference type="ARBA" id="ARBA00006171"/>
    </source>
</evidence>
<dbReference type="PRINTS" id="PR00413">
    <property type="entry name" value="HADHALOGNASE"/>
</dbReference>
<comment type="similarity">
    <text evidence="4 10">Belongs to the HAD-like hydrolase superfamily. CbbY/CbbZ/Gph/YieH family.</text>
</comment>
<dbReference type="InterPro" id="IPR023214">
    <property type="entry name" value="HAD_sf"/>
</dbReference>
<organism evidence="11 12">
    <name type="scientific">Pseudomarimonas arenosa</name>
    <dbReference type="NCBI Taxonomy" id="2774145"/>
    <lineage>
        <taxon>Bacteria</taxon>
        <taxon>Pseudomonadati</taxon>
        <taxon>Pseudomonadota</taxon>
        <taxon>Gammaproteobacteria</taxon>
        <taxon>Lysobacterales</taxon>
        <taxon>Lysobacteraceae</taxon>
        <taxon>Pseudomarimonas</taxon>
    </lineage>
</organism>
<dbReference type="Proteomes" id="UP000613768">
    <property type="component" value="Unassembled WGS sequence"/>
</dbReference>
<accession>A0AAW3ZI28</accession>
<comment type="caution">
    <text evidence="11">The sequence shown here is derived from an EMBL/GenBank/DDBJ whole genome shotgun (WGS) entry which is preliminary data.</text>
</comment>
<dbReference type="SFLD" id="SFLDS00003">
    <property type="entry name" value="Haloacid_Dehalogenase"/>
    <property type="match status" value="1"/>
</dbReference>
<dbReference type="InterPro" id="IPR006439">
    <property type="entry name" value="HAD-SF_hydro_IA"/>
</dbReference>
<dbReference type="AlphaFoldDB" id="A0AAW3ZI28"/>
<feature type="binding site" evidence="10">
    <location>
        <position position="11"/>
    </location>
    <ligand>
        <name>Mg(2+)</name>
        <dbReference type="ChEBI" id="CHEBI:18420"/>
    </ligand>
</feature>
<keyword evidence="8 10" id="KW-0460">Magnesium</keyword>
<evidence type="ECO:0000256" key="6">
    <source>
        <dbReference type="ARBA" id="ARBA00022723"/>
    </source>
</evidence>
<evidence type="ECO:0000256" key="2">
    <source>
        <dbReference type="ARBA" id="ARBA00001946"/>
    </source>
</evidence>
<evidence type="ECO:0000256" key="7">
    <source>
        <dbReference type="ARBA" id="ARBA00022801"/>
    </source>
</evidence>
<keyword evidence="9 10" id="KW-0119">Carbohydrate metabolism</keyword>
<gene>
    <name evidence="11" type="primary">gph</name>
    <name evidence="11" type="ORF">IFO71_03440</name>
</gene>
<dbReference type="NCBIfam" id="TIGR01509">
    <property type="entry name" value="HAD-SF-IA-v3"/>
    <property type="match status" value="1"/>
</dbReference>
<evidence type="ECO:0000256" key="3">
    <source>
        <dbReference type="ARBA" id="ARBA00004818"/>
    </source>
</evidence>
<dbReference type="NCBIfam" id="TIGR01549">
    <property type="entry name" value="HAD-SF-IA-v1"/>
    <property type="match status" value="1"/>
</dbReference>
<evidence type="ECO:0000313" key="12">
    <source>
        <dbReference type="Proteomes" id="UP000613768"/>
    </source>
</evidence>
<dbReference type="GO" id="GO:0046295">
    <property type="term" value="P:glycolate biosynthetic process"/>
    <property type="evidence" value="ECO:0007669"/>
    <property type="project" value="UniProtKB-UniRule"/>
</dbReference>
<comment type="cofactor">
    <cofactor evidence="2 10">
        <name>Mg(2+)</name>
        <dbReference type="ChEBI" id="CHEBI:18420"/>
    </cofactor>
</comment>
<reference evidence="11 12" key="1">
    <citation type="submission" date="2020-09" db="EMBL/GenBank/DDBJ databases">
        <title>Pseudoxanthomonas sp. CAU 1598 isolated from sand of Yaerae Beach.</title>
        <authorList>
            <person name="Kim W."/>
        </authorList>
    </citation>
    <scope>NUCLEOTIDE SEQUENCE [LARGE SCALE GENOMIC DNA]</scope>
    <source>
        <strain evidence="11 12">CAU 1598</strain>
    </source>
</reference>
<dbReference type="Gene3D" id="1.10.150.240">
    <property type="entry name" value="Putative phosphatase, domain 2"/>
    <property type="match status" value="1"/>
</dbReference>
<evidence type="ECO:0000256" key="10">
    <source>
        <dbReference type="HAMAP-Rule" id="MF_00495"/>
    </source>
</evidence>
<keyword evidence="7 10" id="KW-0378">Hydrolase</keyword>
<dbReference type="FunFam" id="3.40.50.1000:FF:000022">
    <property type="entry name" value="Phosphoglycolate phosphatase"/>
    <property type="match status" value="1"/>
</dbReference>